<feature type="region of interest" description="Disordered" evidence="1">
    <location>
        <begin position="152"/>
        <end position="201"/>
    </location>
</feature>
<dbReference type="RefSeq" id="XP_002497962.1">
    <property type="nucleotide sequence ID" value="XM_002497917.1"/>
</dbReference>
<dbReference type="Gene3D" id="3.40.33.10">
    <property type="entry name" value="CAP"/>
    <property type="match status" value="1"/>
</dbReference>
<reference evidence="4" key="1">
    <citation type="submission" date="2008-02" db="EMBL/GenBank/DDBJ databases">
        <title>Zygosaccharomyces rouxii homologs of Saccharomyces cerevisiae chromosome III.</title>
        <authorList>
            <person name="Gordon J.L."/>
            <person name="Wolfe K.H."/>
        </authorList>
    </citation>
    <scope>NUCLEOTIDE SEQUENCE</scope>
    <source>
        <strain evidence="4">CBS 732</strain>
    </source>
</reference>
<dbReference type="OMA" id="TANEYNH"/>
<feature type="region of interest" description="Disordered" evidence="1">
    <location>
        <begin position="34"/>
        <end position="75"/>
    </location>
</feature>
<sequence>MKTSLLTFAVAYASTVSAQTTQWDDYTVTLTPSSMYKQGSSPTSSSSAYSSSSSNAPSSPSSPSSSSTSSSSPTDFSSQWSTAWTSGFSTAFTSSWGDIPSSSSSQPSLLPVSSSSSSSSSSPTEFSNQWSTAWTSGFSTAYTSSWGDIPSSSSSQPSSTFSPSSSGSSYQPSTSTPPSSSPAPSSSATPTSGGSGGSQTMDAATASTLLELHNEKRSRHQDTSPLTWSDSLSAWAYGYANSLKGTAYDPCSGTLLHSSTRNNMGENIAYASYANWDFLIDMWYNEIEHYDYNDITGIYHDGVEVGHFTQLVWAASQEVGCASVQCPNDGTYLLCEYSPQGNIYDGNAGEDEFGLFKQNVKPLK</sequence>
<dbReference type="Proteomes" id="UP000187013">
    <property type="component" value="Unassembled WGS sequence"/>
</dbReference>
<dbReference type="Pfam" id="PF00188">
    <property type="entry name" value="CAP"/>
    <property type="match status" value="1"/>
</dbReference>
<protein>
    <submittedName>
        <fullName evidence="4">Uncharacterized protein KLLA0C01496g</fullName>
    </submittedName>
</protein>
<dbReference type="SMART" id="SM00198">
    <property type="entry name" value="SCP"/>
    <property type="match status" value="1"/>
</dbReference>
<dbReference type="PRINTS" id="PR00838">
    <property type="entry name" value="V5ALLERGEN"/>
</dbReference>
<reference evidence="5 6" key="2">
    <citation type="submission" date="2016-08" db="EMBL/GenBank/DDBJ databases">
        <title>Draft genome sequence of allopolyploid Zygosaccharomyces rouxii.</title>
        <authorList>
            <person name="Watanabe J."/>
            <person name="Uehara K."/>
            <person name="Mogi Y."/>
            <person name="Tsukioka Y."/>
        </authorList>
    </citation>
    <scope>NUCLEOTIDE SEQUENCE [LARGE SCALE GENOMIC DNA]</scope>
    <source>
        <strain evidence="5 6">NBRC 110957</strain>
    </source>
</reference>
<dbReference type="SUPFAM" id="SSF55797">
    <property type="entry name" value="PR-1-like"/>
    <property type="match status" value="1"/>
</dbReference>
<dbReference type="InterPro" id="IPR014044">
    <property type="entry name" value="CAP_dom"/>
</dbReference>
<evidence type="ECO:0000256" key="2">
    <source>
        <dbReference type="SAM" id="SignalP"/>
    </source>
</evidence>
<gene>
    <name evidence="4" type="primary">Zr_KLLA0C01496g</name>
    <name evidence="4" type="ORF">Zrou_1p51</name>
    <name evidence="5" type="ORF">ZYGR_0W00570</name>
</gene>
<dbReference type="EMBL" id="AM989980">
    <property type="protein sequence ID" value="CAQ43345.1"/>
    <property type="molecule type" value="Genomic_DNA"/>
</dbReference>
<feature type="compositionally biased region" description="Low complexity" evidence="1">
    <location>
        <begin position="40"/>
        <end position="75"/>
    </location>
</feature>
<organism evidence="4">
    <name type="scientific">Zygosaccharomyces rouxii</name>
    <dbReference type="NCBI Taxonomy" id="4956"/>
    <lineage>
        <taxon>Eukaryota</taxon>
        <taxon>Fungi</taxon>
        <taxon>Dikarya</taxon>
        <taxon>Ascomycota</taxon>
        <taxon>Saccharomycotina</taxon>
        <taxon>Saccharomycetes</taxon>
        <taxon>Saccharomycetales</taxon>
        <taxon>Saccharomycetaceae</taxon>
        <taxon>Zygosaccharomyces</taxon>
    </lineage>
</organism>
<name>B2G436_ZYGRO</name>
<evidence type="ECO:0000259" key="3">
    <source>
        <dbReference type="SMART" id="SM00198"/>
    </source>
</evidence>
<dbReference type="PROSITE" id="PS01009">
    <property type="entry name" value="CRISP_1"/>
    <property type="match status" value="1"/>
</dbReference>
<dbReference type="PRINTS" id="PR00837">
    <property type="entry name" value="V5TPXLIKE"/>
</dbReference>
<accession>B2G436</accession>
<evidence type="ECO:0000313" key="6">
    <source>
        <dbReference type="Proteomes" id="UP000187013"/>
    </source>
</evidence>
<dbReference type="OrthoDB" id="337038at2759"/>
<feature type="chain" id="PRO_5010824237" evidence="2">
    <location>
        <begin position="19"/>
        <end position="364"/>
    </location>
</feature>
<feature type="signal peptide" evidence="2">
    <location>
        <begin position="1"/>
        <end position="18"/>
    </location>
</feature>
<dbReference type="eggNOG" id="KOG3017">
    <property type="taxonomic scope" value="Eukaryota"/>
</dbReference>
<evidence type="ECO:0000313" key="4">
    <source>
        <dbReference type="EMBL" id="CAQ43345.1"/>
    </source>
</evidence>
<keyword evidence="2" id="KW-0732">Signal</keyword>
<evidence type="ECO:0000256" key="1">
    <source>
        <dbReference type="SAM" id="MobiDB-lite"/>
    </source>
</evidence>
<feature type="domain" description="SCP" evidence="3">
    <location>
        <begin position="204"/>
        <end position="345"/>
    </location>
</feature>
<dbReference type="InterPro" id="IPR035940">
    <property type="entry name" value="CAP_sf"/>
</dbReference>
<feature type="compositionally biased region" description="Low complexity" evidence="1">
    <location>
        <begin position="152"/>
        <end position="192"/>
    </location>
</feature>
<feature type="region of interest" description="Disordered" evidence="1">
    <location>
        <begin position="103"/>
        <end position="123"/>
    </location>
</feature>
<dbReference type="KEGG" id="zro:ZYRO0F17512g"/>
<dbReference type="InterPro" id="IPR002413">
    <property type="entry name" value="V5_allergen-like"/>
</dbReference>
<evidence type="ECO:0000313" key="5">
    <source>
        <dbReference type="EMBL" id="GAV50531.1"/>
    </source>
</evidence>
<dbReference type="PANTHER" id="PTHR10334">
    <property type="entry name" value="CYSTEINE-RICH SECRETORY PROTEIN-RELATED"/>
    <property type="match status" value="1"/>
</dbReference>
<dbReference type="EMBL" id="BDGX01000023">
    <property type="protein sequence ID" value="GAV50531.1"/>
    <property type="molecule type" value="Genomic_DNA"/>
</dbReference>
<dbReference type="InterPro" id="IPR018244">
    <property type="entry name" value="Allrgn_V5/Tpx1_CS"/>
</dbReference>
<dbReference type="AlphaFoldDB" id="B2G436"/>
<dbReference type="GO" id="GO:0005576">
    <property type="term" value="C:extracellular region"/>
    <property type="evidence" value="ECO:0007669"/>
    <property type="project" value="InterPro"/>
</dbReference>
<proteinExistence type="predicted"/>
<dbReference type="InterPro" id="IPR001283">
    <property type="entry name" value="CRISP-related"/>
</dbReference>